<dbReference type="InterPro" id="IPR029044">
    <property type="entry name" value="Nucleotide-diphossugar_trans"/>
</dbReference>
<dbReference type="RefSeq" id="WP_106193235.1">
    <property type="nucleotide sequence ID" value="NZ_PVTO01000011.1"/>
</dbReference>
<evidence type="ECO:0000313" key="4">
    <source>
        <dbReference type="Proteomes" id="UP000238205"/>
    </source>
</evidence>
<accession>A0A2T0W707</accession>
<dbReference type="PANTHER" id="PTHR43015">
    <property type="entry name" value="D-RIBITOL-5-PHOSPHATE CYTIDYLYLTRANSFERASE"/>
    <property type="match status" value="1"/>
</dbReference>
<evidence type="ECO:0000256" key="1">
    <source>
        <dbReference type="ARBA" id="ARBA00022679"/>
    </source>
</evidence>
<gene>
    <name evidence="3" type="ORF">CLV38_11119</name>
</gene>
<dbReference type="OrthoDB" id="9806837at2"/>
<dbReference type="Pfam" id="PF01128">
    <property type="entry name" value="IspD"/>
    <property type="match status" value="1"/>
</dbReference>
<dbReference type="Gene3D" id="3.90.550.10">
    <property type="entry name" value="Spore Coat Polysaccharide Biosynthesis Protein SpsA, Chain A"/>
    <property type="match status" value="1"/>
</dbReference>
<evidence type="ECO:0000256" key="2">
    <source>
        <dbReference type="ARBA" id="ARBA00022695"/>
    </source>
</evidence>
<evidence type="ECO:0000313" key="3">
    <source>
        <dbReference type="EMBL" id="PRY82469.1"/>
    </source>
</evidence>
<dbReference type="SUPFAM" id="SSF53448">
    <property type="entry name" value="Nucleotide-diphospho-sugar transferases"/>
    <property type="match status" value="1"/>
</dbReference>
<dbReference type="InterPro" id="IPR034683">
    <property type="entry name" value="IspD/TarI"/>
</dbReference>
<keyword evidence="4" id="KW-1185">Reference proteome</keyword>
<dbReference type="AlphaFoldDB" id="A0A2T0W707"/>
<protein>
    <submittedName>
        <fullName evidence="3">2-C-methyl-D-erythritol 4-phosphate cytidylyltransferase</fullName>
    </submittedName>
</protein>
<organism evidence="3 4">
    <name type="scientific">Alkalibacterium olivapovliticus</name>
    <dbReference type="NCBI Taxonomy" id="99907"/>
    <lineage>
        <taxon>Bacteria</taxon>
        <taxon>Bacillati</taxon>
        <taxon>Bacillota</taxon>
        <taxon>Bacilli</taxon>
        <taxon>Lactobacillales</taxon>
        <taxon>Carnobacteriaceae</taxon>
        <taxon>Alkalibacterium</taxon>
    </lineage>
</organism>
<dbReference type="FunFam" id="3.90.550.10:FF:000003">
    <property type="entry name" value="2-C-methyl-D-erythritol 4-phosphate cytidylyltransferase"/>
    <property type="match status" value="1"/>
</dbReference>
<proteinExistence type="predicted"/>
<dbReference type="GO" id="GO:0050518">
    <property type="term" value="F:2-C-methyl-D-erythritol 4-phosphate cytidylyltransferase activity"/>
    <property type="evidence" value="ECO:0007669"/>
    <property type="project" value="UniProtKB-ARBA"/>
</dbReference>
<dbReference type="PANTHER" id="PTHR43015:SF1">
    <property type="entry name" value="D-RIBITOL-5-PHOSPHATE CYTIDYLYLTRANSFERASE"/>
    <property type="match status" value="1"/>
</dbReference>
<name>A0A2T0W707_9LACT</name>
<keyword evidence="1 3" id="KW-0808">Transferase</keyword>
<dbReference type="GO" id="GO:0005829">
    <property type="term" value="C:cytosol"/>
    <property type="evidence" value="ECO:0007669"/>
    <property type="project" value="TreeGrafter"/>
</dbReference>
<dbReference type="Proteomes" id="UP000238205">
    <property type="component" value="Unassembled WGS sequence"/>
</dbReference>
<dbReference type="EMBL" id="PVTO01000011">
    <property type="protein sequence ID" value="PRY82469.1"/>
    <property type="molecule type" value="Genomic_DNA"/>
</dbReference>
<comment type="caution">
    <text evidence="3">The sequence shown here is derived from an EMBL/GenBank/DDBJ whole genome shotgun (WGS) entry which is preliminary data.</text>
</comment>
<sequence>MNIAMIMASGQGQRMGQNIPKQFINVEDKPIIVYTIEKFQKHPQIDKILVVCLEGWESVLNAYALQFNLTKLEWIVSGSMERQKSILNGLQKLKEVAGSDDFIILHDGVRPLVSLDIISDLIVTATKYGNAISSLPVVDQIVVRNDDKTTSKSIPRDKLRIVTTPQAYMLGDILRTYEKAYSDGKAMAGNHSINTLMHEYGEKLYFSKGSELNFKLTSIDDIYRFKAILKTEKVEWIK</sequence>
<reference evidence="3 4" key="1">
    <citation type="submission" date="2018-03" db="EMBL/GenBank/DDBJ databases">
        <title>Genomic Encyclopedia of Archaeal and Bacterial Type Strains, Phase II (KMG-II): from individual species to whole genera.</title>
        <authorList>
            <person name="Goeker M."/>
        </authorList>
    </citation>
    <scope>NUCLEOTIDE SEQUENCE [LARGE SCALE GENOMIC DNA]</scope>
    <source>
        <strain evidence="3 4">DSM 13175</strain>
    </source>
</reference>
<keyword evidence="2 3" id="KW-0548">Nucleotidyltransferase</keyword>
<dbReference type="CDD" id="cd02516">
    <property type="entry name" value="CDP-ME_synthetase"/>
    <property type="match status" value="1"/>
</dbReference>